<proteinExistence type="inferred from homology"/>
<protein>
    <recommendedName>
        <fullName evidence="4">Cytochrome b5 heme-binding domain-containing protein</fullName>
    </recommendedName>
</protein>
<evidence type="ECO:0000259" key="4">
    <source>
        <dbReference type="SMART" id="SM01117"/>
    </source>
</evidence>
<dbReference type="InterPro" id="IPR018247">
    <property type="entry name" value="EF_Hand_1_Ca_BS"/>
</dbReference>
<evidence type="ECO:0000256" key="3">
    <source>
        <dbReference type="SAM" id="Phobius"/>
    </source>
</evidence>
<reference evidence="5" key="1">
    <citation type="submission" date="2021-01" db="EMBL/GenBank/DDBJ databases">
        <authorList>
            <person name="Corre E."/>
            <person name="Pelletier E."/>
            <person name="Niang G."/>
            <person name="Scheremetjew M."/>
            <person name="Finn R."/>
            <person name="Kale V."/>
            <person name="Holt S."/>
            <person name="Cochrane G."/>
            <person name="Meng A."/>
            <person name="Brown T."/>
            <person name="Cohen L."/>
        </authorList>
    </citation>
    <scope>NUCLEOTIDE SEQUENCE</scope>
    <source>
        <strain evidence="5">NIES-381</strain>
    </source>
</reference>
<evidence type="ECO:0000256" key="2">
    <source>
        <dbReference type="SAM" id="MobiDB-lite"/>
    </source>
</evidence>
<keyword evidence="3" id="KW-1133">Transmembrane helix</keyword>
<dbReference type="PANTHER" id="PTHR10281:SF4">
    <property type="entry name" value="NEUFERRICIN"/>
    <property type="match status" value="1"/>
</dbReference>
<dbReference type="AlphaFoldDB" id="A0A7S1IH53"/>
<dbReference type="PROSITE" id="PS00018">
    <property type="entry name" value="EF_HAND_1"/>
    <property type="match status" value="1"/>
</dbReference>
<dbReference type="InterPro" id="IPR050577">
    <property type="entry name" value="MAPR/NEUFC/NENF-like"/>
</dbReference>
<organism evidence="5">
    <name type="scientific">Eutreptiella gymnastica</name>
    <dbReference type="NCBI Taxonomy" id="73025"/>
    <lineage>
        <taxon>Eukaryota</taxon>
        <taxon>Discoba</taxon>
        <taxon>Euglenozoa</taxon>
        <taxon>Euglenida</taxon>
        <taxon>Spirocuta</taxon>
        <taxon>Euglenophyceae</taxon>
        <taxon>Eutreptiales</taxon>
        <taxon>Eutreptiaceae</taxon>
        <taxon>Eutreptiella</taxon>
    </lineage>
</organism>
<gene>
    <name evidence="5" type="ORF">EGYM00392_LOCUS23329</name>
</gene>
<dbReference type="PANTHER" id="PTHR10281">
    <property type="entry name" value="MEMBRANE-ASSOCIATED PROGESTERONE RECEPTOR COMPONENT-RELATED"/>
    <property type="match status" value="1"/>
</dbReference>
<dbReference type="InterPro" id="IPR001199">
    <property type="entry name" value="Cyt_B5-like_heme/steroid-bd"/>
</dbReference>
<feature type="domain" description="Cytochrome b5 heme-binding" evidence="4">
    <location>
        <begin position="83"/>
        <end position="181"/>
    </location>
</feature>
<dbReference type="Gene3D" id="3.10.120.10">
    <property type="entry name" value="Cytochrome b5-like heme/steroid binding domain"/>
    <property type="match status" value="1"/>
</dbReference>
<dbReference type="InterPro" id="IPR036400">
    <property type="entry name" value="Cyt_B5-like_heme/steroid_sf"/>
</dbReference>
<feature type="compositionally biased region" description="Low complexity" evidence="2">
    <location>
        <begin position="14"/>
        <end position="23"/>
    </location>
</feature>
<keyword evidence="3" id="KW-0812">Transmembrane</keyword>
<keyword evidence="3" id="KW-0472">Membrane</keyword>
<dbReference type="Pfam" id="PF00173">
    <property type="entry name" value="Cyt-b5"/>
    <property type="match status" value="1"/>
</dbReference>
<sequence length="297" mass="32247">MEKKQSVVSNKSFNTNKSLGGNNKKSKSRIPGFGSLGFGKGKESKLLKLLWMAVALALLAGIPFYARTRGPKRSAAPDGVRVFSEAELLQFKGKDGSRPILLSIVGKVYDVSEGPQHYGPDGGYAVFAGRDASASFVTGEFKGDGITSDVTDFDQSQLIGLDEWIQFYAAHEVYKPAGLLAERYYDAEGNPTAALNALDAALQEARQKKVSRDDILKRFKSCNSKVVGTDSFFTVWCDAGLFVRELVLQPQTPAGEVERRCVCATAAQFAHDGLGSYPECGERSTTCQRPRQRPGAK</sequence>
<name>A0A7S1IH53_9EUGL</name>
<comment type="similarity">
    <text evidence="1">Belongs to the cytochrome b5 family. MAPR subfamily.</text>
</comment>
<feature type="compositionally biased region" description="Polar residues" evidence="2">
    <location>
        <begin position="1"/>
        <end position="13"/>
    </location>
</feature>
<feature type="region of interest" description="Disordered" evidence="2">
    <location>
        <begin position="1"/>
        <end position="26"/>
    </location>
</feature>
<accession>A0A7S1IH53</accession>
<dbReference type="EMBL" id="HBGA01062929">
    <property type="protein sequence ID" value="CAD9012228.1"/>
    <property type="molecule type" value="Transcribed_RNA"/>
</dbReference>
<dbReference type="SMART" id="SM01117">
    <property type="entry name" value="Cyt-b5"/>
    <property type="match status" value="1"/>
</dbReference>
<dbReference type="GO" id="GO:0016020">
    <property type="term" value="C:membrane"/>
    <property type="evidence" value="ECO:0007669"/>
    <property type="project" value="TreeGrafter"/>
</dbReference>
<feature type="transmembrane region" description="Helical" evidence="3">
    <location>
        <begin position="49"/>
        <end position="66"/>
    </location>
</feature>
<dbReference type="SUPFAM" id="SSF55856">
    <property type="entry name" value="Cytochrome b5-like heme/steroid binding domain"/>
    <property type="match status" value="1"/>
</dbReference>
<evidence type="ECO:0000313" key="5">
    <source>
        <dbReference type="EMBL" id="CAD9012228.1"/>
    </source>
</evidence>
<evidence type="ECO:0000256" key="1">
    <source>
        <dbReference type="ARBA" id="ARBA00038357"/>
    </source>
</evidence>
<dbReference type="GO" id="GO:0012505">
    <property type="term" value="C:endomembrane system"/>
    <property type="evidence" value="ECO:0007669"/>
    <property type="project" value="TreeGrafter"/>
</dbReference>